<evidence type="ECO:0000256" key="4">
    <source>
        <dbReference type="ARBA" id="ARBA00022989"/>
    </source>
</evidence>
<keyword evidence="5 6" id="KW-0472">Membrane</keyword>
<proteinExistence type="inferred from homology"/>
<evidence type="ECO:0000256" key="5">
    <source>
        <dbReference type="ARBA" id="ARBA00023136"/>
    </source>
</evidence>
<evidence type="ECO:0000256" key="2">
    <source>
        <dbReference type="ARBA" id="ARBA00009012"/>
    </source>
</evidence>
<keyword evidence="4 6" id="KW-1133">Transmembrane helix</keyword>
<dbReference type="InterPro" id="IPR002794">
    <property type="entry name" value="DUF92_TMEM19"/>
</dbReference>
<evidence type="ECO:0000313" key="8">
    <source>
        <dbReference type="Proteomes" id="UP000027265"/>
    </source>
</evidence>
<feature type="transmembrane region" description="Helical" evidence="6">
    <location>
        <begin position="29"/>
        <end position="59"/>
    </location>
</feature>
<dbReference type="Proteomes" id="UP000027265">
    <property type="component" value="Unassembled WGS sequence"/>
</dbReference>
<dbReference type="PANTHER" id="PTHR13353">
    <property type="entry name" value="TRANSMEMBRANE PROTEIN 19"/>
    <property type="match status" value="1"/>
</dbReference>
<evidence type="ECO:0000256" key="6">
    <source>
        <dbReference type="SAM" id="Phobius"/>
    </source>
</evidence>
<dbReference type="EMBL" id="KL197739">
    <property type="protein sequence ID" value="KDQ52569.1"/>
    <property type="molecule type" value="Genomic_DNA"/>
</dbReference>
<evidence type="ECO:0000256" key="3">
    <source>
        <dbReference type="ARBA" id="ARBA00022692"/>
    </source>
</evidence>
<dbReference type="PANTHER" id="PTHR13353:SF5">
    <property type="entry name" value="TRANSMEMBRANE PROTEIN 19"/>
    <property type="match status" value="1"/>
</dbReference>
<dbReference type="GO" id="GO:0016020">
    <property type="term" value="C:membrane"/>
    <property type="evidence" value="ECO:0007669"/>
    <property type="project" value="UniProtKB-SubCell"/>
</dbReference>
<evidence type="ECO:0000313" key="7">
    <source>
        <dbReference type="EMBL" id="KDQ52569.1"/>
    </source>
</evidence>
<organism evidence="7 8">
    <name type="scientific">Jaapia argillacea MUCL 33604</name>
    <dbReference type="NCBI Taxonomy" id="933084"/>
    <lineage>
        <taxon>Eukaryota</taxon>
        <taxon>Fungi</taxon>
        <taxon>Dikarya</taxon>
        <taxon>Basidiomycota</taxon>
        <taxon>Agaricomycotina</taxon>
        <taxon>Agaricomycetes</taxon>
        <taxon>Agaricomycetidae</taxon>
        <taxon>Jaapiales</taxon>
        <taxon>Jaapiaceae</taxon>
        <taxon>Jaapia</taxon>
    </lineage>
</organism>
<comment type="subcellular location">
    <subcellularLocation>
        <location evidence="1">Membrane</location>
        <topology evidence="1">Multi-pass membrane protein</topology>
    </subcellularLocation>
</comment>
<evidence type="ECO:0008006" key="9">
    <source>
        <dbReference type="Google" id="ProtNLM"/>
    </source>
</evidence>
<gene>
    <name evidence="7" type="ORF">JAAARDRAFT_184154</name>
</gene>
<dbReference type="Pfam" id="PF01940">
    <property type="entry name" value="DUF92"/>
    <property type="match status" value="1"/>
</dbReference>
<accession>A0A067PCT7</accession>
<keyword evidence="8" id="KW-1185">Reference proteome</keyword>
<feature type="transmembrane region" description="Helical" evidence="6">
    <location>
        <begin position="80"/>
        <end position="102"/>
    </location>
</feature>
<name>A0A067PCT7_9AGAM</name>
<comment type="similarity">
    <text evidence="2">Belongs to the TMEM19 family.</text>
</comment>
<dbReference type="HOGENOM" id="CLU_036918_3_0_1"/>
<feature type="transmembrane region" description="Helical" evidence="6">
    <location>
        <begin position="229"/>
        <end position="247"/>
    </location>
</feature>
<dbReference type="STRING" id="933084.A0A067PCT7"/>
<reference evidence="8" key="1">
    <citation type="journal article" date="2014" name="Proc. Natl. Acad. Sci. U.S.A.">
        <title>Extensive sampling of basidiomycete genomes demonstrates inadequacy of the white-rot/brown-rot paradigm for wood decay fungi.</title>
        <authorList>
            <person name="Riley R."/>
            <person name="Salamov A.A."/>
            <person name="Brown D.W."/>
            <person name="Nagy L.G."/>
            <person name="Floudas D."/>
            <person name="Held B.W."/>
            <person name="Levasseur A."/>
            <person name="Lombard V."/>
            <person name="Morin E."/>
            <person name="Otillar R."/>
            <person name="Lindquist E.A."/>
            <person name="Sun H."/>
            <person name="LaButti K.M."/>
            <person name="Schmutz J."/>
            <person name="Jabbour D."/>
            <person name="Luo H."/>
            <person name="Baker S.E."/>
            <person name="Pisabarro A.G."/>
            <person name="Walton J.D."/>
            <person name="Blanchette R.A."/>
            <person name="Henrissat B."/>
            <person name="Martin F."/>
            <person name="Cullen D."/>
            <person name="Hibbett D.S."/>
            <person name="Grigoriev I.V."/>
        </authorList>
    </citation>
    <scope>NUCLEOTIDE SEQUENCE [LARGE SCALE GENOMIC DNA]</scope>
    <source>
        <strain evidence="8">MUCL 33604</strain>
    </source>
</reference>
<dbReference type="OrthoDB" id="30881at2759"/>
<feature type="transmembrane region" description="Helical" evidence="6">
    <location>
        <begin position="192"/>
        <end position="217"/>
    </location>
</feature>
<dbReference type="AlphaFoldDB" id="A0A067PCT7"/>
<evidence type="ECO:0000256" key="1">
    <source>
        <dbReference type="ARBA" id="ARBA00004141"/>
    </source>
</evidence>
<sequence length="312" mass="32051">MTGFPVVPVLIALALGLHGLRKRSLSPSGAIAAFVVGSLMLAVPLRTFGISLIAFYLIGSRATKTGKELKAKLEEGHQEAGYRTAFQVLCNSFSAFIAAVLWSGLFIPGSLAGPTASSLFGSGPFPYASDAWCPLSPAVLDGWSRSLVFAALGHFACCLGDTLASELGILSPSPPILITTLKTVPPGTNGGISLVGTLASAAGGILMGIVMSITLAIENAVCRADILNVAISLVLWGGFAGLFGSLIDSLLGATVQRTRFSSSSKLILTDSSPTNNNADVKVVSGLDILTNNQVNLLSSVITSVLLAHLALP</sequence>
<protein>
    <recommendedName>
        <fullName evidence="9">TIGR00297 family protein</fullName>
    </recommendedName>
</protein>
<dbReference type="InParanoid" id="A0A067PCT7"/>
<keyword evidence="3 6" id="KW-0812">Transmembrane</keyword>